<dbReference type="GO" id="GO:0140359">
    <property type="term" value="F:ABC-type transporter activity"/>
    <property type="evidence" value="ECO:0007669"/>
    <property type="project" value="InterPro"/>
</dbReference>
<dbReference type="InterPro" id="IPR050683">
    <property type="entry name" value="Bact_Polysacc_Export_ATP-bd"/>
</dbReference>
<comment type="similarity">
    <text evidence="1">Belongs to the ABC transporter superfamily.</text>
</comment>
<dbReference type="InterPro" id="IPR015860">
    <property type="entry name" value="ABC_transpr_TagH-like"/>
</dbReference>
<dbReference type="SUPFAM" id="SSF52540">
    <property type="entry name" value="P-loop containing nucleoside triphosphate hydrolases"/>
    <property type="match status" value="1"/>
</dbReference>
<proteinExistence type="inferred from homology"/>
<dbReference type="OrthoDB" id="9778870at2"/>
<dbReference type="PROSITE" id="PS50893">
    <property type="entry name" value="ABC_TRANSPORTER_2"/>
    <property type="match status" value="1"/>
</dbReference>
<evidence type="ECO:0000256" key="4">
    <source>
        <dbReference type="ARBA" id="ARBA00022840"/>
    </source>
</evidence>
<evidence type="ECO:0000313" key="6">
    <source>
        <dbReference type="EMBL" id="BAO44264.1"/>
    </source>
</evidence>
<dbReference type="Gene3D" id="3.40.50.300">
    <property type="entry name" value="P-loop containing nucleotide triphosphate hydrolases"/>
    <property type="match status" value="1"/>
</dbReference>
<dbReference type="GO" id="GO:0016020">
    <property type="term" value="C:membrane"/>
    <property type="evidence" value="ECO:0007669"/>
    <property type="project" value="InterPro"/>
</dbReference>
<keyword evidence="2" id="KW-0813">Transport</keyword>
<dbReference type="PANTHER" id="PTHR46743:SF2">
    <property type="entry name" value="TEICHOIC ACIDS EXPORT ATP-BINDING PROTEIN TAGH"/>
    <property type="match status" value="1"/>
</dbReference>
<dbReference type="RefSeq" id="WP_041066890.1">
    <property type="nucleotide sequence ID" value="NZ_AP012273.1"/>
</dbReference>
<reference evidence="6 7" key="1">
    <citation type="journal article" date="2014" name="PLoS ONE">
        <title>Physiological and genomic features of a novel sulfur-oxidizing gammaproteobacterium belonging to a previously uncultivated symbiotic lineage isolated from a hydrothermal vent.</title>
        <authorList>
            <person name="Nunoura T."/>
            <person name="Takaki Y."/>
            <person name="Kazama H."/>
            <person name="Kakuta J."/>
            <person name="Shimamura S."/>
            <person name="Makita H."/>
            <person name="Hirai M."/>
            <person name="Miyazaki M."/>
            <person name="Takai K."/>
        </authorList>
    </citation>
    <scope>NUCLEOTIDE SEQUENCE [LARGE SCALE GENOMIC DNA]</scope>
    <source>
        <strain evidence="6 7">Hiromi1</strain>
    </source>
</reference>
<evidence type="ECO:0000313" key="7">
    <source>
        <dbReference type="Proteomes" id="UP000031631"/>
    </source>
</evidence>
<organism evidence="6 7">
    <name type="scientific">Thiolapillus brandeum</name>
    <dbReference type="NCBI Taxonomy" id="1076588"/>
    <lineage>
        <taxon>Bacteria</taxon>
        <taxon>Pseudomonadati</taxon>
        <taxon>Pseudomonadota</taxon>
        <taxon>Gammaproteobacteria</taxon>
        <taxon>Chromatiales</taxon>
        <taxon>Sedimenticolaceae</taxon>
        <taxon>Thiolapillus</taxon>
    </lineage>
</organism>
<name>A0A7U6GIJ0_9GAMM</name>
<dbReference type="Proteomes" id="UP000031631">
    <property type="component" value="Chromosome"/>
</dbReference>
<dbReference type="PANTHER" id="PTHR46743">
    <property type="entry name" value="TEICHOIC ACIDS EXPORT ATP-BINDING PROTEIN TAGH"/>
    <property type="match status" value="1"/>
</dbReference>
<evidence type="ECO:0000256" key="1">
    <source>
        <dbReference type="ARBA" id="ARBA00005417"/>
    </source>
</evidence>
<dbReference type="CDD" id="cd03220">
    <property type="entry name" value="ABC_KpsT_Wzt"/>
    <property type="match status" value="1"/>
</dbReference>
<dbReference type="GO" id="GO:0005524">
    <property type="term" value="F:ATP binding"/>
    <property type="evidence" value="ECO:0007669"/>
    <property type="project" value="UniProtKB-KW"/>
</dbReference>
<sequence>MPAVELIDIAIRYRRKNGVFRTESYWPLKNISLQVMQGETLGIIGRNGVGKSTLLQLLAGILSPDRGEIINHVERTSLLSLQVGFVPFLSGRINAIMSGMLLGFRRKEMLRLMPEVIRFSELESFIDQPVRTYSAGMRARLGFSIAHHLNPDLLLIDEVLGVGDASFREKSSAVIREKICSNQSVVLVSHNPAVLRELCDRVIWLREGRVHQEGAPAQVLQEYIGAVSSKKQ</sequence>
<keyword evidence="7" id="KW-1185">Reference proteome</keyword>
<accession>A0A7U6GIJ0</accession>
<evidence type="ECO:0000256" key="3">
    <source>
        <dbReference type="ARBA" id="ARBA00022741"/>
    </source>
</evidence>
<evidence type="ECO:0000259" key="5">
    <source>
        <dbReference type="PROSITE" id="PS50893"/>
    </source>
</evidence>
<dbReference type="InterPro" id="IPR027417">
    <property type="entry name" value="P-loop_NTPase"/>
</dbReference>
<protein>
    <submittedName>
        <fullName evidence="6">Lipopolysaccharide transporter ATP-binding protein</fullName>
    </submittedName>
</protein>
<dbReference type="GO" id="GO:0016887">
    <property type="term" value="F:ATP hydrolysis activity"/>
    <property type="evidence" value="ECO:0007669"/>
    <property type="project" value="InterPro"/>
</dbReference>
<dbReference type="KEGG" id="tbn:TBH_C1340"/>
<feature type="domain" description="ABC transporter" evidence="5">
    <location>
        <begin position="4"/>
        <end position="232"/>
    </location>
</feature>
<dbReference type="InterPro" id="IPR003439">
    <property type="entry name" value="ABC_transporter-like_ATP-bd"/>
</dbReference>
<keyword evidence="3" id="KW-0547">Nucleotide-binding</keyword>
<dbReference type="InterPro" id="IPR003593">
    <property type="entry name" value="AAA+_ATPase"/>
</dbReference>
<keyword evidence="4 6" id="KW-0067">ATP-binding</keyword>
<gene>
    <name evidence="6" type="ORF">TBH_C1340</name>
</gene>
<dbReference type="EMBL" id="AP012273">
    <property type="protein sequence ID" value="BAO44264.1"/>
    <property type="molecule type" value="Genomic_DNA"/>
</dbReference>
<dbReference type="Pfam" id="PF00005">
    <property type="entry name" value="ABC_tran"/>
    <property type="match status" value="1"/>
</dbReference>
<dbReference type="AlphaFoldDB" id="A0A7U6GIJ0"/>
<dbReference type="SMART" id="SM00382">
    <property type="entry name" value="AAA"/>
    <property type="match status" value="1"/>
</dbReference>
<evidence type="ECO:0000256" key="2">
    <source>
        <dbReference type="ARBA" id="ARBA00022448"/>
    </source>
</evidence>